<gene>
    <name evidence="2" type="ORF">SGRAN_3287</name>
</gene>
<protein>
    <submittedName>
        <fullName evidence="2">Signal peptide protein</fullName>
    </submittedName>
</protein>
<dbReference type="AlphaFoldDB" id="A0AA86GM97"/>
<dbReference type="EMBL" id="CP012199">
    <property type="protein sequence ID" value="AMG75630.1"/>
    <property type="molecule type" value="Genomic_DNA"/>
</dbReference>
<dbReference type="PANTHER" id="PTHR37017:SF11">
    <property type="entry name" value="ESTERASE_LIPASE_THIOESTERASE DOMAIN-CONTAINING PROTEIN"/>
    <property type="match status" value="1"/>
</dbReference>
<dbReference type="Pfam" id="PF12697">
    <property type="entry name" value="Abhydrolase_6"/>
    <property type="match status" value="1"/>
</dbReference>
<dbReference type="RefSeq" id="WP_067185515.1">
    <property type="nucleotide sequence ID" value="NZ_CP012199.1"/>
</dbReference>
<reference evidence="2 3" key="1">
    <citation type="journal article" date="2016" name="BMC Genomics">
        <title>Genomic analysis of the nitrate-respiring Sphingopyxis granuli (formerly Sphingomonas macrogoltabida) strain TFA.</title>
        <authorList>
            <person name="Garcia-Romero I."/>
            <person name="Perez-Pulido A.J."/>
            <person name="Gonzalez-Flores Y.E."/>
            <person name="Reyes-Ramirez F."/>
            <person name="Santero E."/>
            <person name="Floriano B."/>
        </authorList>
    </citation>
    <scope>NUCLEOTIDE SEQUENCE [LARGE SCALE GENOMIC DNA]</scope>
    <source>
        <strain evidence="2 3">TFA</strain>
    </source>
</reference>
<dbReference type="InterPro" id="IPR052897">
    <property type="entry name" value="Sec-Metab_Biosynth_Hydrolase"/>
</dbReference>
<name>A0AA86GM97_9SPHN</name>
<dbReference type="SUPFAM" id="SSF53474">
    <property type="entry name" value="alpha/beta-Hydrolases"/>
    <property type="match status" value="1"/>
</dbReference>
<evidence type="ECO:0000313" key="3">
    <source>
        <dbReference type="Proteomes" id="UP000058599"/>
    </source>
</evidence>
<dbReference type="InterPro" id="IPR029058">
    <property type="entry name" value="AB_hydrolase_fold"/>
</dbReference>
<dbReference type="PANTHER" id="PTHR37017">
    <property type="entry name" value="AB HYDROLASE-1 DOMAIN-CONTAINING PROTEIN-RELATED"/>
    <property type="match status" value="1"/>
</dbReference>
<dbReference type="Proteomes" id="UP000058599">
    <property type="component" value="Chromosome"/>
</dbReference>
<dbReference type="InterPro" id="IPR000073">
    <property type="entry name" value="AB_hydrolase_1"/>
</dbReference>
<evidence type="ECO:0000259" key="1">
    <source>
        <dbReference type="Pfam" id="PF12697"/>
    </source>
</evidence>
<sequence>MTAIRPEKDVDIILVHGLFIGPWAWDRVREHLPDEFTVHTPELPFQSLASDAALVRGQVASSVAAGRAVLLIGHSYGGMVISEAGHDATHLAYLAALAPEPGQTTADVAAGCVTDLCNAAMIPSDDGQTISIDPEQAPAAWYHLSSSEDAAASIARHRSAQASIFGEAVARPAWLERPSTYIQCTEDRAVDPGYQSSMSRRMVTSASVSGDHSAFISVPSKVAAVIEMLARSCGASSIGRSPGQEKRLTPP</sequence>
<proteinExistence type="predicted"/>
<evidence type="ECO:0000313" key="2">
    <source>
        <dbReference type="EMBL" id="AMG75630.1"/>
    </source>
</evidence>
<dbReference type="Gene3D" id="3.40.50.1820">
    <property type="entry name" value="alpha/beta hydrolase"/>
    <property type="match status" value="1"/>
</dbReference>
<dbReference type="KEGG" id="sgi:SGRAN_3287"/>
<feature type="domain" description="AB hydrolase-1" evidence="1">
    <location>
        <begin position="12"/>
        <end position="224"/>
    </location>
</feature>
<keyword evidence="3" id="KW-1185">Reference proteome</keyword>
<accession>A0AA86GM97</accession>
<organism evidence="2 3">
    <name type="scientific">Sphingopyxis granuli</name>
    <dbReference type="NCBI Taxonomy" id="267128"/>
    <lineage>
        <taxon>Bacteria</taxon>
        <taxon>Pseudomonadati</taxon>
        <taxon>Pseudomonadota</taxon>
        <taxon>Alphaproteobacteria</taxon>
        <taxon>Sphingomonadales</taxon>
        <taxon>Sphingomonadaceae</taxon>
        <taxon>Sphingopyxis</taxon>
    </lineage>
</organism>